<dbReference type="PANTHER" id="PTHR14742:SF0">
    <property type="entry name" value="RIBONUCLEASE P PROTEIN SUBUNIT P21"/>
    <property type="match status" value="1"/>
</dbReference>
<comment type="cofactor">
    <cofactor evidence="8">
        <name>Zn(2+)</name>
        <dbReference type="ChEBI" id="CHEBI:29105"/>
    </cofactor>
    <text evidence="8">Binds 1 zinc ion per subunit.</text>
</comment>
<feature type="binding site" evidence="8">
    <location>
        <position position="65"/>
    </location>
    <ligand>
        <name>Zn(2+)</name>
        <dbReference type="ChEBI" id="CHEBI:29105"/>
    </ligand>
</feature>
<dbReference type="HAMAP" id="MF_00757">
    <property type="entry name" value="RNase_P_4"/>
    <property type="match status" value="1"/>
</dbReference>
<comment type="function">
    <text evidence="8">Part of ribonuclease P, a protein complex that generates mature tRNA molecules by cleaving their 5'-ends.</text>
</comment>
<feature type="binding site" evidence="8">
    <location>
        <position position="62"/>
    </location>
    <ligand>
        <name>Zn(2+)</name>
        <dbReference type="ChEBI" id="CHEBI:29105"/>
    </ligand>
</feature>
<evidence type="ECO:0000313" key="9">
    <source>
        <dbReference type="EMBL" id="XAT64636.1"/>
    </source>
</evidence>
<accession>A0ABZ3H529</accession>
<dbReference type="EC" id="3.1.26.5" evidence="8"/>
<comment type="catalytic activity">
    <reaction evidence="8">
        <text>Endonucleolytic cleavage of RNA, removing 5'-extranucleotides from tRNA precursor.</text>
        <dbReference type="EC" id="3.1.26.5"/>
    </reaction>
</comment>
<keyword evidence="2 8" id="KW-0819">tRNA processing</keyword>
<organism evidence="9 10">
    <name type="scientific">Geoglobus acetivorans</name>
    <dbReference type="NCBI Taxonomy" id="565033"/>
    <lineage>
        <taxon>Archaea</taxon>
        <taxon>Methanobacteriati</taxon>
        <taxon>Methanobacteriota</taxon>
        <taxon>Archaeoglobi</taxon>
        <taxon>Archaeoglobales</taxon>
        <taxon>Archaeoglobaceae</taxon>
        <taxon>Geoglobus</taxon>
    </lineage>
</organism>
<keyword evidence="4 8" id="KW-0479">Metal-binding</keyword>
<name>A0ABZ3H529_GEOAI</name>
<dbReference type="Gene3D" id="1.20.5.420">
    <property type="entry name" value="Immunoglobulin FC, subunit C"/>
    <property type="match status" value="1"/>
</dbReference>
<protein>
    <recommendedName>
        <fullName evidence="8">Ribonuclease P protein component 4</fullName>
        <shortName evidence="8">RNase P component 4</shortName>
        <ecNumber evidence="8">3.1.26.5</ecNumber>
    </recommendedName>
    <alternativeName>
        <fullName evidence="8">Rpp21</fullName>
    </alternativeName>
</protein>
<keyword evidence="6 8" id="KW-0378">Hydrolase</keyword>
<gene>
    <name evidence="8" type="primary">rnp4</name>
    <name evidence="9" type="ORF">LPQ35_04530</name>
</gene>
<reference evidence="9 10" key="1">
    <citation type="submission" date="2021-11" db="EMBL/GenBank/DDBJ databases">
        <title>Whole genome of Geoglobus acetivorans.</title>
        <authorList>
            <person name="Liu D."/>
        </authorList>
    </citation>
    <scope>NUCLEOTIDE SEQUENCE [LARGE SCALE GENOMIC DNA]</scope>
    <source>
        <strain evidence="9 10">SBH6</strain>
    </source>
</reference>
<sequence length="99" mass="12063">MAVKRKKGLERKIARERINYLLDLADRVKLEDYDLSRRYVELATRIARKYRIRLRKKKLRFCKKCLYPYRSDRVRVRVSKGVVRVTCLNCGNVRRFKVK</sequence>
<dbReference type="InterPro" id="IPR007175">
    <property type="entry name" value="Rpr2/Snm1/Rpp21"/>
</dbReference>
<dbReference type="GeneID" id="90448925"/>
<keyword evidence="3 8" id="KW-0540">Nuclease</keyword>
<evidence type="ECO:0000256" key="2">
    <source>
        <dbReference type="ARBA" id="ARBA00022694"/>
    </source>
</evidence>
<keyword evidence="10" id="KW-1185">Reference proteome</keyword>
<keyword evidence="1 8" id="KW-0963">Cytoplasm</keyword>
<evidence type="ECO:0000313" key="10">
    <source>
        <dbReference type="Proteomes" id="UP001492541"/>
    </source>
</evidence>
<dbReference type="EMBL" id="CP087714">
    <property type="protein sequence ID" value="XAT64636.1"/>
    <property type="molecule type" value="Genomic_DNA"/>
</dbReference>
<proteinExistence type="inferred from homology"/>
<evidence type="ECO:0000256" key="8">
    <source>
        <dbReference type="HAMAP-Rule" id="MF_00757"/>
    </source>
</evidence>
<dbReference type="RefSeq" id="WP_193807957.1">
    <property type="nucleotide sequence ID" value="NZ_CP087714.1"/>
</dbReference>
<feature type="binding site" evidence="8">
    <location>
        <position position="90"/>
    </location>
    <ligand>
        <name>Zn(2+)</name>
        <dbReference type="ChEBI" id="CHEBI:29105"/>
    </ligand>
</feature>
<keyword evidence="5 8" id="KW-0255">Endonuclease</keyword>
<evidence type="ECO:0000256" key="5">
    <source>
        <dbReference type="ARBA" id="ARBA00022759"/>
    </source>
</evidence>
<evidence type="ECO:0000256" key="3">
    <source>
        <dbReference type="ARBA" id="ARBA00022722"/>
    </source>
</evidence>
<comment type="similarity">
    <text evidence="8">Belongs to the eukaryotic/archaeal RNase P protein component 4 family.</text>
</comment>
<dbReference type="PIRSF" id="PIRSF004878">
    <property type="entry name" value="RNase_P_4"/>
    <property type="match status" value="1"/>
</dbReference>
<dbReference type="PANTHER" id="PTHR14742">
    <property type="entry name" value="RIBONUCLEASE P SUBUNIT P21"/>
    <property type="match status" value="1"/>
</dbReference>
<dbReference type="Proteomes" id="UP001492541">
    <property type="component" value="Chromosome"/>
</dbReference>
<keyword evidence="7 8" id="KW-0862">Zinc</keyword>
<evidence type="ECO:0000256" key="4">
    <source>
        <dbReference type="ARBA" id="ARBA00022723"/>
    </source>
</evidence>
<dbReference type="Pfam" id="PF04032">
    <property type="entry name" value="Rpr2"/>
    <property type="match status" value="1"/>
</dbReference>
<comment type="subcellular location">
    <subcellularLocation>
        <location evidence="8">Cytoplasm</location>
    </subcellularLocation>
</comment>
<evidence type="ECO:0000256" key="7">
    <source>
        <dbReference type="ARBA" id="ARBA00022833"/>
    </source>
</evidence>
<comment type="subunit">
    <text evidence="8">Consists of a catalytic RNA component and at least 4-5 protein subunits.</text>
</comment>
<evidence type="ECO:0000256" key="1">
    <source>
        <dbReference type="ARBA" id="ARBA00022490"/>
    </source>
</evidence>
<evidence type="ECO:0000256" key="6">
    <source>
        <dbReference type="ARBA" id="ARBA00022801"/>
    </source>
</evidence>
<dbReference type="Gene3D" id="6.20.50.20">
    <property type="match status" value="1"/>
</dbReference>
<dbReference type="InterPro" id="IPR016432">
    <property type="entry name" value="RNP4"/>
</dbReference>
<feature type="binding site" evidence="8">
    <location>
        <position position="87"/>
    </location>
    <ligand>
        <name>Zn(2+)</name>
        <dbReference type="ChEBI" id="CHEBI:29105"/>
    </ligand>
</feature>